<gene>
    <name evidence="6" type="ORF">AZI85_01690</name>
</gene>
<name>A0A150WWL4_BDEBC</name>
<protein>
    <recommendedName>
        <fullName evidence="8">DoxX family protein</fullName>
    </recommendedName>
</protein>
<evidence type="ECO:0000313" key="6">
    <source>
        <dbReference type="EMBL" id="KYG70917.1"/>
    </source>
</evidence>
<feature type="transmembrane region" description="Helical" evidence="5">
    <location>
        <begin position="70"/>
        <end position="88"/>
    </location>
</feature>
<dbReference type="InterPro" id="IPR032808">
    <property type="entry name" value="DoxX"/>
</dbReference>
<dbReference type="PANTHER" id="PTHR36974:SF1">
    <property type="entry name" value="DOXX FAMILY MEMBRANE PROTEIN"/>
    <property type="match status" value="1"/>
</dbReference>
<comment type="subcellular location">
    <subcellularLocation>
        <location evidence="1">Membrane</location>
        <topology evidence="1">Multi-pass membrane protein</topology>
    </subcellularLocation>
</comment>
<dbReference type="GO" id="GO:0016020">
    <property type="term" value="C:membrane"/>
    <property type="evidence" value="ECO:0007669"/>
    <property type="project" value="UniProtKB-SubCell"/>
</dbReference>
<feature type="transmembrane region" description="Helical" evidence="5">
    <location>
        <begin position="33"/>
        <end position="50"/>
    </location>
</feature>
<dbReference type="EMBL" id="LUKF01000001">
    <property type="protein sequence ID" value="KYG70917.1"/>
    <property type="molecule type" value="Genomic_DNA"/>
</dbReference>
<dbReference type="PANTHER" id="PTHR36974">
    <property type="entry name" value="MEMBRANE PROTEIN-RELATED"/>
    <property type="match status" value="1"/>
</dbReference>
<evidence type="ECO:0000313" key="7">
    <source>
        <dbReference type="Proteomes" id="UP000075391"/>
    </source>
</evidence>
<dbReference type="OrthoDB" id="5120128at2"/>
<keyword evidence="2 5" id="KW-0812">Transmembrane</keyword>
<keyword evidence="4 5" id="KW-0472">Membrane</keyword>
<evidence type="ECO:0008006" key="8">
    <source>
        <dbReference type="Google" id="ProtNLM"/>
    </source>
</evidence>
<proteinExistence type="predicted"/>
<evidence type="ECO:0000256" key="5">
    <source>
        <dbReference type="SAM" id="Phobius"/>
    </source>
</evidence>
<sequence length="148" mass="16844">MKKFNGFYRMLIVFCLLALGAMVFGFLPSWKEVPLWVMIQMFLFAGISHFTPLRHEFAKMIPPAIPWKMFWVYLTGVLEIVGAIDLIDPVTRPYAAWALIVFLILVFPANYYAAKNEIRFRGAKPPSALVRGSIQILFVVALYIGGIL</sequence>
<feature type="transmembrane region" description="Helical" evidence="5">
    <location>
        <begin position="126"/>
        <end position="145"/>
    </location>
</feature>
<dbReference type="Pfam" id="PF13564">
    <property type="entry name" value="DoxX_2"/>
    <property type="match status" value="1"/>
</dbReference>
<accession>A0A150WWL4</accession>
<reference evidence="6 7" key="1">
    <citation type="submission" date="2016-03" db="EMBL/GenBank/DDBJ databases">
        <authorList>
            <person name="Ploux O."/>
        </authorList>
    </citation>
    <scope>NUCLEOTIDE SEQUENCE [LARGE SCALE GENOMIC DNA]</scope>
    <source>
        <strain evidence="6 7">BER2</strain>
    </source>
</reference>
<organism evidence="6 7">
    <name type="scientific">Bdellovibrio bacteriovorus</name>
    <dbReference type="NCBI Taxonomy" id="959"/>
    <lineage>
        <taxon>Bacteria</taxon>
        <taxon>Pseudomonadati</taxon>
        <taxon>Bdellovibrionota</taxon>
        <taxon>Bdellovibrionia</taxon>
        <taxon>Bdellovibrionales</taxon>
        <taxon>Pseudobdellovibrionaceae</taxon>
        <taxon>Bdellovibrio</taxon>
    </lineage>
</organism>
<evidence type="ECO:0000256" key="2">
    <source>
        <dbReference type="ARBA" id="ARBA00022692"/>
    </source>
</evidence>
<dbReference type="Proteomes" id="UP000075391">
    <property type="component" value="Unassembled WGS sequence"/>
</dbReference>
<evidence type="ECO:0000256" key="1">
    <source>
        <dbReference type="ARBA" id="ARBA00004141"/>
    </source>
</evidence>
<evidence type="ECO:0000256" key="3">
    <source>
        <dbReference type="ARBA" id="ARBA00022989"/>
    </source>
</evidence>
<feature type="transmembrane region" description="Helical" evidence="5">
    <location>
        <begin position="7"/>
        <end position="27"/>
    </location>
</feature>
<feature type="transmembrane region" description="Helical" evidence="5">
    <location>
        <begin position="94"/>
        <end position="114"/>
    </location>
</feature>
<evidence type="ECO:0000256" key="4">
    <source>
        <dbReference type="ARBA" id="ARBA00023136"/>
    </source>
</evidence>
<dbReference type="AlphaFoldDB" id="A0A150WWL4"/>
<keyword evidence="3 5" id="KW-1133">Transmembrane helix</keyword>
<comment type="caution">
    <text evidence="6">The sequence shown here is derived from an EMBL/GenBank/DDBJ whole genome shotgun (WGS) entry which is preliminary data.</text>
</comment>